<comment type="similarity">
    <text evidence="2">Belongs to the peptidase S54 family.</text>
</comment>
<proteinExistence type="inferred from homology"/>
<evidence type="ECO:0000256" key="1">
    <source>
        <dbReference type="ARBA" id="ARBA00004141"/>
    </source>
</evidence>
<dbReference type="SUPFAM" id="SSF144091">
    <property type="entry name" value="Rhomboid-like"/>
    <property type="match status" value="1"/>
</dbReference>
<feature type="domain" description="Peptidase S54 rhomboid" evidence="8">
    <location>
        <begin position="68"/>
        <end position="222"/>
    </location>
</feature>
<dbReference type="GO" id="GO:0016020">
    <property type="term" value="C:membrane"/>
    <property type="evidence" value="ECO:0007669"/>
    <property type="project" value="UniProtKB-SubCell"/>
</dbReference>
<reference evidence="9" key="1">
    <citation type="submission" date="2018-06" db="EMBL/GenBank/DDBJ databases">
        <authorList>
            <person name="Zhirakovskaya E."/>
        </authorList>
    </citation>
    <scope>NUCLEOTIDE SEQUENCE</scope>
</reference>
<feature type="transmembrane region" description="Helical" evidence="7">
    <location>
        <begin position="108"/>
        <end position="126"/>
    </location>
</feature>
<evidence type="ECO:0000313" key="9">
    <source>
        <dbReference type="EMBL" id="VAX26920.1"/>
    </source>
</evidence>
<dbReference type="PANTHER" id="PTHR43731">
    <property type="entry name" value="RHOMBOID PROTEASE"/>
    <property type="match status" value="1"/>
</dbReference>
<dbReference type="GO" id="GO:0006508">
    <property type="term" value="P:proteolysis"/>
    <property type="evidence" value="ECO:0007669"/>
    <property type="project" value="UniProtKB-KW"/>
</dbReference>
<accession>A0A3B1CW79</accession>
<dbReference type="InterPro" id="IPR050925">
    <property type="entry name" value="Rhomboid_protease_S54"/>
</dbReference>
<evidence type="ECO:0000259" key="8">
    <source>
        <dbReference type="Pfam" id="PF01694"/>
    </source>
</evidence>
<organism evidence="9">
    <name type="scientific">hydrothermal vent metagenome</name>
    <dbReference type="NCBI Taxonomy" id="652676"/>
    <lineage>
        <taxon>unclassified sequences</taxon>
        <taxon>metagenomes</taxon>
        <taxon>ecological metagenomes</taxon>
    </lineage>
</organism>
<feature type="transmembrane region" description="Helical" evidence="7">
    <location>
        <begin position="202"/>
        <end position="221"/>
    </location>
</feature>
<evidence type="ECO:0000256" key="2">
    <source>
        <dbReference type="ARBA" id="ARBA00009045"/>
    </source>
</evidence>
<dbReference type="AlphaFoldDB" id="A0A3B1CW79"/>
<dbReference type="Pfam" id="PF01694">
    <property type="entry name" value="Rhomboid"/>
    <property type="match status" value="1"/>
</dbReference>
<sequence>MFPVKDTVPRRDFPYITWMIILINGMVFLFEISLPEDSLKQLFYLFGVVPARYSHPDWAVLFGLPLDDYWPFITNMFLHGGWIHIIGNMWMLYLFGDNVEDRMGHGRFLVFYLLSGIAASITYFIFDMHSTVPAIGASGAIAGVMGAYLVMFPTARVITLIPIFFLPFFIEIPAFLYLGVWFASQVFSGTFSLLAPEAGGGIAWWAHIGGFIAGMVLLPVFRKKKRSYRKYFPDEIYSNLYK</sequence>
<evidence type="ECO:0000256" key="5">
    <source>
        <dbReference type="ARBA" id="ARBA00022989"/>
    </source>
</evidence>
<dbReference type="Gene3D" id="1.20.1540.10">
    <property type="entry name" value="Rhomboid-like"/>
    <property type="match status" value="1"/>
</dbReference>
<comment type="subcellular location">
    <subcellularLocation>
        <location evidence="1">Membrane</location>
        <topology evidence="1">Multi-pass membrane protein</topology>
    </subcellularLocation>
</comment>
<dbReference type="InterPro" id="IPR022764">
    <property type="entry name" value="Peptidase_S54_rhomboid_dom"/>
</dbReference>
<evidence type="ECO:0000256" key="6">
    <source>
        <dbReference type="ARBA" id="ARBA00023136"/>
    </source>
</evidence>
<keyword evidence="9" id="KW-0645">Protease</keyword>
<keyword evidence="4" id="KW-0378">Hydrolase</keyword>
<evidence type="ECO:0000256" key="3">
    <source>
        <dbReference type="ARBA" id="ARBA00022692"/>
    </source>
</evidence>
<evidence type="ECO:0000256" key="7">
    <source>
        <dbReference type="SAM" id="Phobius"/>
    </source>
</evidence>
<gene>
    <name evidence="9" type="ORF">MNBD_NITROSPIRAE02-18</name>
</gene>
<dbReference type="PANTHER" id="PTHR43731:SF14">
    <property type="entry name" value="PRESENILIN-ASSOCIATED RHOMBOID-LIKE PROTEIN, MITOCHONDRIAL"/>
    <property type="match status" value="1"/>
</dbReference>
<name>A0A3B1CW79_9ZZZZ</name>
<evidence type="ECO:0000256" key="4">
    <source>
        <dbReference type="ARBA" id="ARBA00022801"/>
    </source>
</evidence>
<feature type="transmembrane region" description="Helical" evidence="7">
    <location>
        <begin position="132"/>
        <end position="150"/>
    </location>
</feature>
<keyword evidence="6 7" id="KW-0472">Membrane</keyword>
<keyword evidence="3 7" id="KW-0812">Transmembrane</keyword>
<dbReference type="InterPro" id="IPR035952">
    <property type="entry name" value="Rhomboid-like_sf"/>
</dbReference>
<keyword evidence="5 7" id="KW-1133">Transmembrane helix</keyword>
<protein>
    <submittedName>
        <fullName evidence="9">FIG056164: rhomboid family serine protease</fullName>
    </submittedName>
</protein>
<feature type="transmembrane region" description="Helical" evidence="7">
    <location>
        <begin position="76"/>
        <end position="96"/>
    </location>
</feature>
<dbReference type="EMBL" id="UOGH01000014">
    <property type="protein sequence ID" value="VAX26920.1"/>
    <property type="molecule type" value="Genomic_DNA"/>
</dbReference>
<dbReference type="GO" id="GO:0004252">
    <property type="term" value="F:serine-type endopeptidase activity"/>
    <property type="evidence" value="ECO:0007669"/>
    <property type="project" value="InterPro"/>
</dbReference>
<dbReference type="FunFam" id="1.20.1540.10:FF:000027">
    <property type="entry name" value="Rhomboid family intramembrane serine protease"/>
    <property type="match status" value="1"/>
</dbReference>
<feature type="transmembrane region" description="Helical" evidence="7">
    <location>
        <begin position="157"/>
        <end position="182"/>
    </location>
</feature>
<feature type="transmembrane region" description="Helical" evidence="7">
    <location>
        <begin position="13"/>
        <end position="30"/>
    </location>
</feature>